<protein>
    <submittedName>
        <fullName evidence="2">Uncharacterized protein</fullName>
    </submittedName>
</protein>
<evidence type="ECO:0000313" key="3">
    <source>
        <dbReference type="Proteomes" id="UP001153954"/>
    </source>
</evidence>
<dbReference type="EMBL" id="CAKOGL010000026">
    <property type="protein sequence ID" value="CAH2103203.1"/>
    <property type="molecule type" value="Genomic_DNA"/>
</dbReference>
<evidence type="ECO:0000256" key="1">
    <source>
        <dbReference type="SAM" id="MobiDB-lite"/>
    </source>
</evidence>
<comment type="caution">
    <text evidence="2">The sequence shown here is derived from an EMBL/GenBank/DDBJ whole genome shotgun (WGS) entry which is preliminary data.</text>
</comment>
<proteinExistence type="predicted"/>
<reference evidence="2" key="1">
    <citation type="submission" date="2022-03" db="EMBL/GenBank/DDBJ databases">
        <authorList>
            <person name="Tunstrom K."/>
        </authorList>
    </citation>
    <scope>NUCLEOTIDE SEQUENCE</scope>
</reference>
<evidence type="ECO:0000313" key="2">
    <source>
        <dbReference type="EMBL" id="CAH2103203.1"/>
    </source>
</evidence>
<dbReference type="AlphaFoldDB" id="A0AAU9UYY9"/>
<feature type="compositionally biased region" description="Basic and acidic residues" evidence="1">
    <location>
        <begin position="14"/>
        <end position="23"/>
    </location>
</feature>
<gene>
    <name evidence="2" type="ORF">EEDITHA_LOCUS17746</name>
</gene>
<keyword evidence="3" id="KW-1185">Reference proteome</keyword>
<name>A0AAU9UYY9_EUPED</name>
<organism evidence="2 3">
    <name type="scientific">Euphydryas editha</name>
    <name type="common">Edith's checkerspot</name>
    <dbReference type="NCBI Taxonomy" id="104508"/>
    <lineage>
        <taxon>Eukaryota</taxon>
        <taxon>Metazoa</taxon>
        <taxon>Ecdysozoa</taxon>
        <taxon>Arthropoda</taxon>
        <taxon>Hexapoda</taxon>
        <taxon>Insecta</taxon>
        <taxon>Pterygota</taxon>
        <taxon>Neoptera</taxon>
        <taxon>Endopterygota</taxon>
        <taxon>Lepidoptera</taxon>
        <taxon>Glossata</taxon>
        <taxon>Ditrysia</taxon>
        <taxon>Papilionoidea</taxon>
        <taxon>Nymphalidae</taxon>
        <taxon>Nymphalinae</taxon>
        <taxon>Euphydryas</taxon>
    </lineage>
</organism>
<sequence length="184" mass="21217">MQLINNQKNVMADSEEHNPDYTRRVTNQSLIIESNEDGEEESSQNNTSDDRIPDTEEEPFSFIKYYHGREWSEVEHLLQVPTESEKDEDEDEVAWSPAPSQISTDSQDDPFAEDIHDLVNVLDNMIRSQSNLSCDATRVIDYLDLDLFKYETVLAEVQDWTWESDDFLSEESFGSSEIDLAPTP</sequence>
<dbReference type="Proteomes" id="UP001153954">
    <property type="component" value="Unassembled WGS sequence"/>
</dbReference>
<feature type="region of interest" description="Disordered" evidence="1">
    <location>
        <begin position="79"/>
        <end position="110"/>
    </location>
</feature>
<accession>A0AAU9UYY9</accession>
<feature type="region of interest" description="Disordered" evidence="1">
    <location>
        <begin position="1"/>
        <end position="59"/>
    </location>
</feature>